<feature type="signal peptide" evidence="1">
    <location>
        <begin position="1"/>
        <end position="27"/>
    </location>
</feature>
<dbReference type="KEGG" id="nbe:Back2_06040"/>
<evidence type="ECO:0000256" key="1">
    <source>
        <dbReference type="SAM" id="SignalP"/>
    </source>
</evidence>
<feature type="chain" id="PRO_5018194988" evidence="1">
    <location>
        <begin position="28"/>
        <end position="165"/>
    </location>
</feature>
<dbReference type="AlphaFoldDB" id="A0A3G9IBR9"/>
<keyword evidence="1" id="KW-0732">Signal</keyword>
<dbReference type="EMBL" id="AP019307">
    <property type="protein sequence ID" value="BBH16317.1"/>
    <property type="molecule type" value="Genomic_DNA"/>
</dbReference>
<dbReference type="Proteomes" id="UP000271573">
    <property type="component" value="Chromosome"/>
</dbReference>
<keyword evidence="3" id="KW-1185">Reference proteome</keyword>
<protein>
    <submittedName>
        <fullName evidence="2">Uncharacterized protein</fullName>
    </submittedName>
</protein>
<evidence type="ECO:0000313" key="3">
    <source>
        <dbReference type="Proteomes" id="UP000271573"/>
    </source>
</evidence>
<accession>A0A3G9IBR9</accession>
<proteinExistence type="predicted"/>
<organism evidence="2 3">
    <name type="scientific">Nocardioides baekrokdamisoli</name>
    <dbReference type="NCBI Taxonomy" id="1804624"/>
    <lineage>
        <taxon>Bacteria</taxon>
        <taxon>Bacillati</taxon>
        <taxon>Actinomycetota</taxon>
        <taxon>Actinomycetes</taxon>
        <taxon>Propionibacteriales</taxon>
        <taxon>Nocardioidaceae</taxon>
        <taxon>Nocardioides</taxon>
    </lineage>
</organism>
<name>A0A3G9IBR9_9ACTN</name>
<reference evidence="2 3" key="1">
    <citation type="submission" date="2018-11" db="EMBL/GenBank/DDBJ databases">
        <title>Complete genome sequence of Nocardioides baekrokdamisoli strain KCTC 39748.</title>
        <authorList>
            <person name="Kang S.W."/>
            <person name="Lee K.C."/>
            <person name="Kim K.K."/>
            <person name="Kim J.S."/>
            <person name="Kim D.S."/>
            <person name="Ko S.H."/>
            <person name="Yang S.H."/>
            <person name="Shin Y.K."/>
            <person name="Lee J.S."/>
        </authorList>
    </citation>
    <scope>NUCLEOTIDE SEQUENCE [LARGE SCALE GENOMIC DNA]</scope>
    <source>
        <strain evidence="2 3">KCTC 39748</strain>
    </source>
</reference>
<sequence>MFAQTAAVVMGAGGLVALGPTALPAFAGCAPEESYGTANGSHNYKDLVPYVSAPGGHTLSITISAGISVSATVSGDISFDESAILFSAHQSLGVSVSASLSAGITYGDSWTVPATWTRGQLHAGADRESFTWQYLELQPTCKERVVGSGTANAPYHIPAFWDVRG</sequence>
<gene>
    <name evidence="2" type="ORF">Back2_06040</name>
</gene>
<dbReference type="RefSeq" id="WP_164512448.1">
    <property type="nucleotide sequence ID" value="NZ_AP019307.1"/>
</dbReference>
<evidence type="ECO:0000313" key="2">
    <source>
        <dbReference type="EMBL" id="BBH16317.1"/>
    </source>
</evidence>